<comment type="subcellular location">
    <subcellularLocation>
        <location evidence="6">Cytoplasm</location>
    </subcellularLocation>
    <text evidence="6">Membrane-associated.</text>
</comment>
<comment type="function">
    <text evidence="6">Forms membrane-associated dynamic filaments that are essential for cell shape determination. Acts by regulating cell wall synthesis and cell elongation, and thus cell shape. A feedback loop between cell geometry and MreB localization may maintain elongated cell shape by targeting cell wall growth to regions of negative cell wall curvature.</text>
</comment>
<comment type="caution">
    <text evidence="6">Lacks conserved residue(s) required for the propagation of feature annotation.</text>
</comment>
<proteinExistence type="inferred from homology"/>
<keyword evidence="4 6" id="KW-0133">Cell shape</keyword>
<dbReference type="PRINTS" id="PR01652">
    <property type="entry name" value="SHAPEPROTEIN"/>
</dbReference>
<dbReference type="InterPro" id="IPR004753">
    <property type="entry name" value="MreB"/>
</dbReference>
<evidence type="ECO:0000256" key="1">
    <source>
        <dbReference type="ARBA" id="ARBA00022490"/>
    </source>
</evidence>
<evidence type="ECO:0000256" key="3">
    <source>
        <dbReference type="ARBA" id="ARBA00022840"/>
    </source>
</evidence>
<comment type="caution">
    <text evidence="7">The sequence shown here is derived from an EMBL/GenBank/DDBJ whole genome shotgun (WGS) entry which is preliminary data.</text>
</comment>
<protein>
    <recommendedName>
        <fullName evidence="6">Cell shape-determining protein MreB</fullName>
    </recommendedName>
</protein>
<dbReference type="PANTHER" id="PTHR42749">
    <property type="entry name" value="CELL SHAPE-DETERMINING PROTEIN MREB"/>
    <property type="match status" value="1"/>
</dbReference>
<accession>A0AB73SYX8</accession>
<dbReference type="GO" id="GO:0008360">
    <property type="term" value="P:regulation of cell shape"/>
    <property type="evidence" value="ECO:0007669"/>
    <property type="project" value="UniProtKB-UniRule"/>
</dbReference>
<comment type="subunit">
    <text evidence="6">Forms polymers.</text>
</comment>
<keyword evidence="8" id="KW-1185">Reference proteome</keyword>
<organism evidence="7 8">
    <name type="scientific">Murimonas intestini</name>
    <dbReference type="NCBI Taxonomy" id="1337051"/>
    <lineage>
        <taxon>Bacteria</taxon>
        <taxon>Bacillati</taxon>
        <taxon>Bacillota</taxon>
        <taxon>Clostridia</taxon>
        <taxon>Lachnospirales</taxon>
        <taxon>Lachnospiraceae</taxon>
        <taxon>Murimonas</taxon>
    </lineage>
</organism>
<dbReference type="HAMAP" id="MF_02207">
    <property type="entry name" value="MreB"/>
    <property type="match status" value="1"/>
</dbReference>
<dbReference type="InterPro" id="IPR043129">
    <property type="entry name" value="ATPase_NBD"/>
</dbReference>
<dbReference type="RefSeq" id="WP_109748340.1">
    <property type="nucleotide sequence ID" value="NZ_CABJAT010000001.1"/>
</dbReference>
<dbReference type="AlphaFoldDB" id="A0AB73SYX8"/>
<evidence type="ECO:0000256" key="6">
    <source>
        <dbReference type="HAMAP-Rule" id="MF_02207"/>
    </source>
</evidence>
<dbReference type="Gene3D" id="3.30.420.40">
    <property type="match status" value="3"/>
</dbReference>
<feature type="binding site" evidence="6">
    <location>
        <begin position="204"/>
        <end position="207"/>
    </location>
    <ligand>
        <name>ATP</name>
        <dbReference type="ChEBI" id="CHEBI:30616"/>
    </ligand>
</feature>
<dbReference type="GO" id="GO:0005524">
    <property type="term" value="F:ATP binding"/>
    <property type="evidence" value="ECO:0007669"/>
    <property type="project" value="UniProtKB-KW"/>
</dbReference>
<evidence type="ECO:0000313" key="8">
    <source>
        <dbReference type="Proteomes" id="UP000245412"/>
    </source>
</evidence>
<reference evidence="7 8" key="1">
    <citation type="submission" date="2018-05" db="EMBL/GenBank/DDBJ databases">
        <authorList>
            <person name="Goeker M."/>
            <person name="Huntemann M."/>
            <person name="Clum A."/>
            <person name="Pillay M."/>
            <person name="Palaniappan K."/>
            <person name="Varghese N."/>
            <person name="Mikhailova N."/>
            <person name="Stamatis D."/>
            <person name="Reddy T."/>
            <person name="Daum C."/>
            <person name="Shapiro N."/>
            <person name="Ivanova N."/>
            <person name="Kyrpides N."/>
            <person name="Woyke T."/>
        </authorList>
    </citation>
    <scope>NUCLEOTIDE SEQUENCE [LARGE SCALE GENOMIC DNA]</scope>
    <source>
        <strain evidence="7 8">DSM 26524</strain>
    </source>
</reference>
<dbReference type="GO" id="GO:0005737">
    <property type="term" value="C:cytoplasm"/>
    <property type="evidence" value="ECO:0007669"/>
    <property type="project" value="UniProtKB-SubCell"/>
</dbReference>
<keyword evidence="1 6" id="KW-0963">Cytoplasm</keyword>
<dbReference type="GO" id="GO:0000902">
    <property type="term" value="P:cell morphogenesis"/>
    <property type="evidence" value="ECO:0007669"/>
    <property type="project" value="InterPro"/>
</dbReference>
<name>A0AB73SYX8_9FIRM</name>
<dbReference type="InterPro" id="IPR056546">
    <property type="entry name" value="MreB_MamK-like"/>
</dbReference>
<feature type="binding site" evidence="6">
    <location>
        <begin position="284"/>
        <end position="287"/>
    </location>
    <ligand>
        <name>ATP</name>
        <dbReference type="ChEBI" id="CHEBI:30616"/>
    </ligand>
</feature>
<keyword evidence="3 6" id="KW-0067">ATP-binding</keyword>
<feature type="binding site" evidence="6">
    <location>
        <begin position="156"/>
        <end position="158"/>
    </location>
    <ligand>
        <name>ATP</name>
        <dbReference type="ChEBI" id="CHEBI:30616"/>
    </ligand>
</feature>
<dbReference type="NCBIfam" id="NF010539">
    <property type="entry name" value="PRK13927.1"/>
    <property type="match status" value="1"/>
</dbReference>
<dbReference type="SUPFAM" id="SSF53067">
    <property type="entry name" value="Actin-like ATPase domain"/>
    <property type="match status" value="2"/>
</dbReference>
<dbReference type="EMBL" id="QGGY01000017">
    <property type="protein sequence ID" value="PWJ72593.1"/>
    <property type="molecule type" value="Genomic_DNA"/>
</dbReference>
<dbReference type="CDD" id="cd10225">
    <property type="entry name" value="ASKHA_NBD_MreB-like"/>
    <property type="match status" value="1"/>
</dbReference>
<evidence type="ECO:0000313" key="7">
    <source>
        <dbReference type="EMBL" id="PWJ72593.1"/>
    </source>
</evidence>
<dbReference type="PANTHER" id="PTHR42749:SF1">
    <property type="entry name" value="CELL SHAPE-DETERMINING PROTEIN MREB"/>
    <property type="match status" value="1"/>
</dbReference>
<sequence length="332" mass="35350">MPSTDIGIDLGTASILVYVRGKGVVLKEPSVVAFDRDNNKIKAIGEEARLMLGRTPGNVVAIRPLRKGVISDYTVTEKMLKYFIQKAIGRMSFRKPRISVCVPSSVTEVEKKAVEDATYQAGAREVFLIDEPLAAAIGAGIDISRPCGNMIVDIGGGTCDVAVISLDGIVVSSSVKVAGDDFDDAIIKYVRKKHNLLIGERTAEDIKINIGTAVERPEQKVMEVKGRDLITGLPKTVRVTSEETREALKEATSQIVDVVHSVLERTPPELAADVVDRGIVLTGGGALLGGLEELIEAKTGINTVTAEDPMAAVAIGTGKFVELTASNGKLEN</sequence>
<evidence type="ECO:0000256" key="5">
    <source>
        <dbReference type="ARBA" id="ARBA00023458"/>
    </source>
</evidence>
<dbReference type="Proteomes" id="UP000245412">
    <property type="component" value="Unassembled WGS sequence"/>
</dbReference>
<comment type="similarity">
    <text evidence="5 6">Belongs to the FtsA/MreB family.</text>
</comment>
<gene>
    <name evidence="6" type="primary">mreB</name>
    <name evidence="7" type="ORF">C7383_11764</name>
</gene>
<dbReference type="Pfam" id="PF06723">
    <property type="entry name" value="MreB_Mbl"/>
    <property type="match status" value="1"/>
</dbReference>
<keyword evidence="2 6" id="KW-0547">Nucleotide-binding</keyword>
<evidence type="ECO:0000256" key="4">
    <source>
        <dbReference type="ARBA" id="ARBA00022960"/>
    </source>
</evidence>
<evidence type="ECO:0000256" key="2">
    <source>
        <dbReference type="ARBA" id="ARBA00022741"/>
    </source>
</evidence>
<dbReference type="NCBIfam" id="TIGR00904">
    <property type="entry name" value="mreB"/>
    <property type="match status" value="1"/>
</dbReference>